<accession>A0ABT1TLB4</accession>
<dbReference type="Gene3D" id="3.20.20.450">
    <property type="entry name" value="EAL domain"/>
    <property type="match status" value="1"/>
</dbReference>
<dbReference type="EMBL" id="JANIBJ010000054">
    <property type="protein sequence ID" value="MCQ8106256.1"/>
    <property type="molecule type" value="Genomic_DNA"/>
</dbReference>
<organism evidence="1 2">
    <name type="scientific">Methylomonas subterranea</name>
    <dbReference type="NCBI Taxonomy" id="2952225"/>
    <lineage>
        <taxon>Bacteria</taxon>
        <taxon>Pseudomonadati</taxon>
        <taxon>Pseudomonadota</taxon>
        <taxon>Gammaproteobacteria</taxon>
        <taxon>Methylococcales</taxon>
        <taxon>Methylococcaceae</taxon>
        <taxon>Methylomonas</taxon>
    </lineage>
</organism>
<gene>
    <name evidence="1" type="ORF">NP590_19260</name>
</gene>
<evidence type="ECO:0000313" key="1">
    <source>
        <dbReference type="EMBL" id="MCQ8106256.1"/>
    </source>
</evidence>
<proteinExistence type="predicted"/>
<sequence length="300" mass="34243">MPLQQLVEYFNDRLEQEHNNRLRPFLLQSGSVIGLFGSIRIGTRLLPIRETLRTSNVTGYTAQLCVDSNPLSPAQRCDIEHLVSANPEPMEDQASIINFDRLSRTVHMLNYLPQTHLDELLFLEVDPRHILGVKEDHGAYFEEVIIKCGLETDRVVIGLKIGRDYTHFYPLLLKGLQNYQNRGYRLNLGLEYPADDKAVNDFISRVAPDFVGLSALDLDQFRDNRKLDNLQKIGRLVNSLNGRTVLFDIEEKRNAVLARQAGFGLVQGRYFERIAPQQDEFASLPSTAKTTDRTVRSVFL</sequence>
<keyword evidence="2" id="KW-1185">Reference proteome</keyword>
<reference evidence="1 2" key="1">
    <citation type="submission" date="2022-07" db="EMBL/GenBank/DDBJ databases">
        <title>Methylomonas rivi sp. nov., Methylomonas rosea sp. nov., Methylomonas aureus sp. nov. and Methylomonas subterranea sp. nov., four novel methanotrophs isolated from a freshwater creek and the deep terrestrial subsurface.</title>
        <authorList>
            <person name="Abin C."/>
            <person name="Sankaranarayanan K."/>
            <person name="Garner C."/>
            <person name="Sindelar R."/>
            <person name="Kotary K."/>
            <person name="Garner R."/>
            <person name="Barclay S."/>
            <person name="Lawson P."/>
            <person name="Krumholz L."/>
        </authorList>
    </citation>
    <scope>NUCLEOTIDE SEQUENCE [LARGE SCALE GENOMIC DNA]</scope>
    <source>
        <strain evidence="1 2">SURF-2</strain>
    </source>
</reference>
<comment type="caution">
    <text evidence="1">The sequence shown here is derived from an EMBL/GenBank/DDBJ whole genome shotgun (WGS) entry which is preliminary data.</text>
</comment>
<dbReference type="Proteomes" id="UP001524499">
    <property type="component" value="Unassembled WGS sequence"/>
</dbReference>
<dbReference type="InterPro" id="IPR035919">
    <property type="entry name" value="EAL_sf"/>
</dbReference>
<name>A0ABT1TLB4_9GAMM</name>
<evidence type="ECO:0000313" key="2">
    <source>
        <dbReference type="Proteomes" id="UP001524499"/>
    </source>
</evidence>
<dbReference type="RefSeq" id="WP_256604343.1">
    <property type="nucleotide sequence ID" value="NZ_JANIBJ010000054.1"/>
</dbReference>
<evidence type="ECO:0008006" key="3">
    <source>
        <dbReference type="Google" id="ProtNLM"/>
    </source>
</evidence>
<protein>
    <recommendedName>
        <fullName evidence="3">EAL domain-containing protein</fullName>
    </recommendedName>
</protein>
<dbReference type="SUPFAM" id="SSF141868">
    <property type="entry name" value="EAL domain-like"/>
    <property type="match status" value="1"/>
</dbReference>